<dbReference type="GO" id="GO:0004553">
    <property type="term" value="F:hydrolase activity, hydrolyzing O-glycosyl compounds"/>
    <property type="evidence" value="ECO:0007669"/>
    <property type="project" value="UniProtKB-ARBA"/>
</dbReference>
<protein>
    <recommendedName>
        <fullName evidence="3">LamG-like jellyroll fold domain-containing protein</fullName>
    </recommendedName>
</protein>
<dbReference type="GO" id="GO:0005975">
    <property type="term" value="P:carbohydrate metabolic process"/>
    <property type="evidence" value="ECO:0007669"/>
    <property type="project" value="UniProtKB-ARBA"/>
</dbReference>
<evidence type="ECO:0008006" key="3">
    <source>
        <dbReference type="Google" id="ProtNLM"/>
    </source>
</evidence>
<dbReference type="EMBL" id="BHWB01000006">
    <property type="protein sequence ID" value="GCB35382.1"/>
    <property type="molecule type" value="Genomic_DNA"/>
</dbReference>
<dbReference type="RefSeq" id="WP_125041283.1">
    <property type="nucleotide sequence ID" value="NZ_BHWB01000006.1"/>
</dbReference>
<sequence>MKFTKYFIFVSLLCLCACSDDDDNQNNGTPADMVELKVDANEMNIVQGETRLVNIVSGNGEYTVTSANEEVVTAEIDGNKIKLTAVPGENNAQGVVYLKDKYYQRVKIQVNTAAEFDLKLKETSYTLYSDVEGEDEAMVEICTGNGGYSLEVEDENQCVEIWGKDQLEDTEKFIVKGIGQGSAEIKIIDRKGKEALVTLEVIAPKPILTDTDGDVILIKANQGSQQMKITSGNGEYKILDAGDTKIIRLEIYGNTVTVYGKKAGETSFTLTDAKKQVSQSIRVKIAPDKRYAMNLGRDYAVWTHFAEMSGAGADALKAKNNNFKLKKMTWELICRIDNTYWLQTLMGKEGYFILRGGDDGDQGVEGGNQWRVIDLVGTGDKLKLRTRHDVIKLGEWMHLALVVDCDVEQNDPQNKYKLYINGNKVDWGEIKENSINFSEIDLCAGGDDGKISIGKAFDNVRFFGGAMLEARIWSVCRTEDQLKANAWNFVEENPEGLLGRWDFSAGAPVAFIEDGTNSDHELLMHVCKYDSFNNIEFPMDKFEEVPVVVPFK</sequence>
<organism evidence="1 2">
    <name type="scientific">Bacteroides faecalis</name>
    <dbReference type="NCBI Taxonomy" id="2447885"/>
    <lineage>
        <taxon>Bacteria</taxon>
        <taxon>Pseudomonadati</taxon>
        <taxon>Bacteroidota</taxon>
        <taxon>Bacteroidia</taxon>
        <taxon>Bacteroidales</taxon>
        <taxon>Bacteroidaceae</taxon>
        <taxon>Bacteroides</taxon>
    </lineage>
</organism>
<gene>
    <name evidence="1" type="ORF">KGMB02408_23270</name>
</gene>
<evidence type="ECO:0000313" key="1">
    <source>
        <dbReference type="EMBL" id="GCB35382.1"/>
    </source>
</evidence>
<dbReference type="Gene3D" id="2.60.120.200">
    <property type="match status" value="1"/>
</dbReference>
<dbReference type="SUPFAM" id="SSF49899">
    <property type="entry name" value="Concanavalin A-like lectins/glucanases"/>
    <property type="match status" value="1"/>
</dbReference>
<comment type="caution">
    <text evidence="1">The sequence shown here is derived from an EMBL/GenBank/DDBJ whole genome shotgun (WGS) entry which is preliminary data.</text>
</comment>
<proteinExistence type="predicted"/>
<dbReference type="Pfam" id="PF13385">
    <property type="entry name" value="Laminin_G_3"/>
    <property type="match status" value="1"/>
</dbReference>
<evidence type="ECO:0000313" key="2">
    <source>
        <dbReference type="Proteomes" id="UP000288079"/>
    </source>
</evidence>
<name>A0A401LV33_9BACE</name>
<keyword evidence="2" id="KW-1185">Reference proteome</keyword>
<dbReference type="OrthoDB" id="1022189at2"/>
<reference evidence="1 2" key="1">
    <citation type="submission" date="2018-10" db="EMBL/GenBank/DDBJ databases">
        <title>Draft Genome Sequence of Bacteroides sp. KCTC 15687.</title>
        <authorList>
            <person name="Yu S.Y."/>
            <person name="Kim J.S."/>
            <person name="Oh B.S."/>
            <person name="Park S.H."/>
            <person name="Kang S.W."/>
            <person name="Park J.E."/>
            <person name="Choi S.H."/>
            <person name="Han K.I."/>
            <person name="Lee K.C."/>
            <person name="Eom M.K."/>
            <person name="Suh M.K."/>
            <person name="Lee D.H."/>
            <person name="Yoon H."/>
            <person name="Kim B."/>
            <person name="Yang S.J."/>
            <person name="Lee J.S."/>
            <person name="Lee J.H."/>
        </authorList>
    </citation>
    <scope>NUCLEOTIDE SEQUENCE [LARGE SCALE GENOMIC DNA]</scope>
    <source>
        <strain evidence="1 2">KCTC 15687</strain>
    </source>
</reference>
<dbReference type="AlphaFoldDB" id="A0A401LV33"/>
<dbReference type="InterPro" id="IPR013320">
    <property type="entry name" value="ConA-like_dom_sf"/>
</dbReference>
<dbReference type="Proteomes" id="UP000288079">
    <property type="component" value="Unassembled WGS sequence"/>
</dbReference>
<accession>A0A401LV33</accession>